<dbReference type="Pfam" id="PF00534">
    <property type="entry name" value="Glycos_transf_1"/>
    <property type="match status" value="1"/>
</dbReference>
<accession>A0A5E7ZSE6</accession>
<dbReference type="GO" id="GO:0016757">
    <property type="term" value="F:glycosyltransferase activity"/>
    <property type="evidence" value="ECO:0007669"/>
    <property type="project" value="InterPro"/>
</dbReference>
<dbReference type="InterPro" id="IPR001296">
    <property type="entry name" value="Glyco_trans_1"/>
</dbReference>
<keyword evidence="3" id="KW-0808">Transferase</keyword>
<dbReference type="PANTHER" id="PTHR45947:SF3">
    <property type="entry name" value="SULFOQUINOVOSYL TRANSFERASE SQD2"/>
    <property type="match status" value="1"/>
</dbReference>
<protein>
    <submittedName>
        <fullName evidence="3">Glycosyl transferase family 1</fullName>
    </submittedName>
</protein>
<name>A0A5E7ZSE6_9SPHN</name>
<evidence type="ECO:0000259" key="1">
    <source>
        <dbReference type="Pfam" id="PF00534"/>
    </source>
</evidence>
<dbReference type="SUPFAM" id="SSF53756">
    <property type="entry name" value="UDP-Glycosyltransferase/glycogen phosphorylase"/>
    <property type="match status" value="1"/>
</dbReference>
<organism evidence="3 4">
    <name type="scientific">Sphingomonas aurantiaca</name>
    <dbReference type="NCBI Taxonomy" id="185949"/>
    <lineage>
        <taxon>Bacteria</taxon>
        <taxon>Pseudomonadati</taxon>
        <taxon>Pseudomonadota</taxon>
        <taxon>Alphaproteobacteria</taxon>
        <taxon>Sphingomonadales</taxon>
        <taxon>Sphingomonadaceae</taxon>
        <taxon>Sphingomonas</taxon>
    </lineage>
</organism>
<dbReference type="PANTHER" id="PTHR45947">
    <property type="entry name" value="SULFOQUINOVOSYL TRANSFERASE SQD2"/>
    <property type="match status" value="1"/>
</dbReference>
<dbReference type="Proteomes" id="UP000326857">
    <property type="component" value="Unassembled WGS sequence"/>
</dbReference>
<dbReference type="Pfam" id="PF13439">
    <property type="entry name" value="Glyco_transf_4"/>
    <property type="match status" value="1"/>
</dbReference>
<dbReference type="InterPro" id="IPR050194">
    <property type="entry name" value="Glycosyltransferase_grp1"/>
</dbReference>
<dbReference type="EMBL" id="CABVLI010000042">
    <property type="protein sequence ID" value="VVT22035.1"/>
    <property type="molecule type" value="Genomic_DNA"/>
</dbReference>
<feature type="domain" description="Glycosyl transferase family 1" evidence="1">
    <location>
        <begin position="181"/>
        <end position="326"/>
    </location>
</feature>
<sequence>MIMRIAIISHLKHAIVEPFAGGLEMHTHLLATRLRARGHDVVLFASTRSDPATGLTAICDETALMATGVAEATDIAFFREHHAYLRLMSELRRGGFDIVHNNSLHYLPVAMADTLPMPMVTTLHTPPFCWLESGIRLCRAEATRFVAVSEAIRAMWSPIVPIDRVVGNGIDLDRFPYRAVPDADPYLVWYGRIVPEKGLHLAIAAAQPVGLSLRIAGPISDPAYYAAQVAPHLGEAVRYVGHLDHAALSLLIGGARAFLCTPCWDEPYGLVVAEALACGTPVAAFARGAIPSLLDASSGVLATPDDVDSLADAARRALLLDRSDSRARAVAICDAETMIYGYEALYEEMCAHDAGVNPATPMWPALAAGRSAPRSARAL</sequence>
<reference evidence="3 4" key="1">
    <citation type="submission" date="2019-09" db="EMBL/GenBank/DDBJ databases">
        <authorList>
            <person name="Dittami M. S."/>
        </authorList>
    </citation>
    <scope>NUCLEOTIDE SEQUENCE [LARGE SCALE GENOMIC DNA]</scope>
    <source>
        <strain evidence="3">SPHINGO391</strain>
    </source>
</reference>
<feature type="domain" description="Glycosyltransferase subfamily 4-like N-terminal" evidence="2">
    <location>
        <begin position="21"/>
        <end position="174"/>
    </location>
</feature>
<dbReference type="InterPro" id="IPR028098">
    <property type="entry name" value="Glyco_trans_4-like_N"/>
</dbReference>
<evidence type="ECO:0000313" key="3">
    <source>
        <dbReference type="EMBL" id="VVT22035.1"/>
    </source>
</evidence>
<gene>
    <name evidence="3" type="ORF">SPHINGO391_470293</name>
</gene>
<dbReference type="AlphaFoldDB" id="A0A5E7ZSE6"/>
<evidence type="ECO:0000259" key="2">
    <source>
        <dbReference type="Pfam" id="PF13439"/>
    </source>
</evidence>
<evidence type="ECO:0000313" key="4">
    <source>
        <dbReference type="Proteomes" id="UP000326857"/>
    </source>
</evidence>
<proteinExistence type="predicted"/>
<dbReference type="Gene3D" id="3.40.50.2000">
    <property type="entry name" value="Glycogen Phosphorylase B"/>
    <property type="match status" value="2"/>
</dbReference>